<dbReference type="PROSITE" id="PS51462">
    <property type="entry name" value="NUDIX"/>
    <property type="match status" value="1"/>
</dbReference>
<evidence type="ECO:0000313" key="3">
    <source>
        <dbReference type="EMBL" id="HIS46906.1"/>
    </source>
</evidence>
<dbReference type="PANTHER" id="PTHR21340:SF0">
    <property type="entry name" value="BIS(5'-NUCLEOSYL)-TETRAPHOSPHATASE [ASYMMETRICAL]"/>
    <property type="match status" value="1"/>
</dbReference>
<dbReference type="GO" id="GO:0006754">
    <property type="term" value="P:ATP biosynthetic process"/>
    <property type="evidence" value="ECO:0007669"/>
    <property type="project" value="TreeGrafter"/>
</dbReference>
<dbReference type="AlphaFoldDB" id="A0A9D1JQ71"/>
<dbReference type="PANTHER" id="PTHR21340">
    <property type="entry name" value="DIADENOSINE 5,5-P1,P4-TETRAPHOSPHATE PYROPHOSPHOHYDROLASE MUTT"/>
    <property type="match status" value="1"/>
</dbReference>
<reference evidence="3" key="2">
    <citation type="journal article" date="2021" name="PeerJ">
        <title>Extensive microbial diversity within the chicken gut microbiome revealed by metagenomics and culture.</title>
        <authorList>
            <person name="Gilroy R."/>
            <person name="Ravi A."/>
            <person name="Getino M."/>
            <person name="Pursley I."/>
            <person name="Horton D.L."/>
            <person name="Alikhan N.F."/>
            <person name="Baker D."/>
            <person name="Gharbi K."/>
            <person name="Hall N."/>
            <person name="Watson M."/>
            <person name="Adriaenssens E.M."/>
            <person name="Foster-Nyarko E."/>
            <person name="Jarju S."/>
            <person name="Secka A."/>
            <person name="Antonio M."/>
            <person name="Oren A."/>
            <person name="Chaudhuri R.R."/>
            <person name="La Ragione R."/>
            <person name="Hildebrand F."/>
            <person name="Pallen M.J."/>
        </authorList>
    </citation>
    <scope>NUCLEOTIDE SEQUENCE</scope>
    <source>
        <strain evidence="3">CHK178-757</strain>
    </source>
</reference>
<feature type="domain" description="Nudix hydrolase" evidence="2">
    <location>
        <begin position="1"/>
        <end position="142"/>
    </location>
</feature>
<dbReference type="EMBL" id="DVIT01000019">
    <property type="protein sequence ID" value="HIS46906.1"/>
    <property type="molecule type" value="Genomic_DNA"/>
</dbReference>
<protein>
    <submittedName>
        <fullName evidence="3">NUDIX pyrophosphatase</fullName>
    </submittedName>
</protein>
<comment type="caution">
    <text evidence="3">The sequence shown here is derived from an EMBL/GenBank/DDBJ whole genome shotgun (WGS) entry which is preliminary data.</text>
</comment>
<accession>A0A9D1JQ71</accession>
<dbReference type="Proteomes" id="UP000823927">
    <property type="component" value="Unassembled WGS sequence"/>
</dbReference>
<dbReference type="GO" id="GO:0006167">
    <property type="term" value="P:AMP biosynthetic process"/>
    <property type="evidence" value="ECO:0007669"/>
    <property type="project" value="TreeGrafter"/>
</dbReference>
<reference evidence="3" key="1">
    <citation type="submission" date="2020-10" db="EMBL/GenBank/DDBJ databases">
        <authorList>
            <person name="Gilroy R."/>
        </authorList>
    </citation>
    <scope>NUCLEOTIDE SEQUENCE</scope>
    <source>
        <strain evidence="3">CHK178-757</strain>
    </source>
</reference>
<dbReference type="SUPFAM" id="SSF55811">
    <property type="entry name" value="Nudix"/>
    <property type="match status" value="1"/>
</dbReference>
<sequence length="150" mass="17657">MRAPFQILAIPYQIIDGSPRYCVFHRADHDQWQFIAGGGEDNETPLEAAKRETVEEGGVQADKWIELKSLSYIPVTIISEKRRQHWNKDTHVIPEYTFGFECKEDIQLSHEHTECVWLTYEEANQKLKWDSNRTALYELNCRLKETNRSE</sequence>
<dbReference type="Gene3D" id="3.90.79.10">
    <property type="entry name" value="Nucleoside Triphosphate Pyrophosphohydrolase"/>
    <property type="match status" value="1"/>
</dbReference>
<gene>
    <name evidence="3" type="ORF">IAB46_04940</name>
</gene>
<evidence type="ECO:0000313" key="4">
    <source>
        <dbReference type="Proteomes" id="UP000823927"/>
    </source>
</evidence>
<dbReference type="GO" id="GO:0004081">
    <property type="term" value="F:bis(5'-nucleosyl)-tetraphosphatase (asymmetrical) activity"/>
    <property type="evidence" value="ECO:0007669"/>
    <property type="project" value="TreeGrafter"/>
</dbReference>
<dbReference type="InterPro" id="IPR015797">
    <property type="entry name" value="NUDIX_hydrolase-like_dom_sf"/>
</dbReference>
<evidence type="ECO:0000259" key="2">
    <source>
        <dbReference type="PROSITE" id="PS51462"/>
    </source>
</evidence>
<dbReference type="Pfam" id="PF00293">
    <property type="entry name" value="NUDIX"/>
    <property type="match status" value="1"/>
</dbReference>
<name>A0A9D1JQ71_9FIRM</name>
<dbReference type="InterPro" id="IPR000086">
    <property type="entry name" value="NUDIX_hydrolase_dom"/>
</dbReference>
<evidence type="ECO:0000256" key="1">
    <source>
        <dbReference type="ARBA" id="ARBA00022801"/>
    </source>
</evidence>
<dbReference type="PROSITE" id="PS00893">
    <property type="entry name" value="NUDIX_BOX"/>
    <property type="match status" value="1"/>
</dbReference>
<proteinExistence type="predicted"/>
<dbReference type="InterPro" id="IPR020084">
    <property type="entry name" value="NUDIX_hydrolase_CS"/>
</dbReference>
<organism evidence="3 4">
    <name type="scientific">Candidatus Scybalocola faecigallinarum</name>
    <dbReference type="NCBI Taxonomy" id="2840941"/>
    <lineage>
        <taxon>Bacteria</taxon>
        <taxon>Bacillati</taxon>
        <taxon>Bacillota</taxon>
        <taxon>Clostridia</taxon>
        <taxon>Lachnospirales</taxon>
        <taxon>Lachnospiraceae</taxon>
        <taxon>Lachnospiraceae incertae sedis</taxon>
        <taxon>Candidatus Scybalocola (ex Gilroy et al. 2021)</taxon>
    </lineage>
</organism>
<dbReference type="InterPro" id="IPR051325">
    <property type="entry name" value="Nudix_hydrolase_domain"/>
</dbReference>
<dbReference type="CDD" id="cd04664">
    <property type="entry name" value="NUDIX_DHNTPase_like"/>
    <property type="match status" value="1"/>
</dbReference>
<keyword evidence="1" id="KW-0378">Hydrolase</keyword>